<dbReference type="InterPro" id="IPR024074">
    <property type="entry name" value="AS_cat/multimer_dom_body"/>
</dbReference>
<evidence type="ECO:0000313" key="2">
    <source>
        <dbReference type="EMBL" id="SPY36234.1"/>
    </source>
</evidence>
<accession>A0A2X1YVC7</accession>
<dbReference type="UniPathway" id="UPA00068">
    <property type="reaction ID" value="UER00113"/>
</dbReference>
<evidence type="ECO:0000313" key="3">
    <source>
        <dbReference type="Proteomes" id="UP000250070"/>
    </source>
</evidence>
<evidence type="ECO:0000259" key="1">
    <source>
        <dbReference type="Pfam" id="PF20979"/>
    </source>
</evidence>
<dbReference type="InterPro" id="IPR048268">
    <property type="entry name" value="Arginosuc_syn_C"/>
</dbReference>
<dbReference type="GO" id="GO:0006526">
    <property type="term" value="P:L-arginine biosynthetic process"/>
    <property type="evidence" value="ECO:0007669"/>
    <property type="project" value="UniProtKB-UniPathway"/>
</dbReference>
<organism evidence="2 3">
    <name type="scientific">Peptoniphilus harei</name>
    <dbReference type="NCBI Taxonomy" id="54005"/>
    <lineage>
        <taxon>Bacteria</taxon>
        <taxon>Bacillati</taxon>
        <taxon>Bacillota</taxon>
        <taxon>Tissierellia</taxon>
        <taxon>Tissierellales</taxon>
        <taxon>Peptoniphilaceae</taxon>
        <taxon>Peptoniphilus</taxon>
    </lineage>
</organism>
<dbReference type="GO" id="GO:0004055">
    <property type="term" value="F:argininosuccinate synthase activity"/>
    <property type="evidence" value="ECO:0007669"/>
    <property type="project" value="UniProtKB-EC"/>
</dbReference>
<dbReference type="SUPFAM" id="SSF69864">
    <property type="entry name" value="Argininosuccinate synthetase, C-terminal domain"/>
    <property type="match status" value="1"/>
</dbReference>
<dbReference type="Proteomes" id="UP000250070">
    <property type="component" value="Unassembled WGS sequence"/>
</dbReference>
<sequence>MTPAEILNYLNKIGGENGIGIDDIVENRLVGMRVVDL</sequence>
<protein>
    <submittedName>
        <fullName evidence="2">Argininosuccinate synthase</fullName>
        <ecNumber evidence="2">6.3.4.5</ecNumber>
    </submittedName>
</protein>
<dbReference type="Gene3D" id="3.90.1260.10">
    <property type="entry name" value="Argininosuccinate synthetase, chain A, domain 2"/>
    <property type="match status" value="1"/>
</dbReference>
<reference evidence="2 3" key="1">
    <citation type="submission" date="2018-06" db="EMBL/GenBank/DDBJ databases">
        <authorList>
            <consortium name="Pathogen Informatics"/>
            <person name="Doyle S."/>
        </authorList>
    </citation>
    <scope>NUCLEOTIDE SEQUENCE [LARGE SCALE GENOMIC DNA]</scope>
    <source>
        <strain evidence="2 3">NCTC13076</strain>
    </source>
</reference>
<proteinExistence type="predicted"/>
<dbReference type="EMBL" id="UATM01000014">
    <property type="protein sequence ID" value="SPY36234.1"/>
    <property type="molecule type" value="Genomic_DNA"/>
</dbReference>
<feature type="domain" description="Arginosuccinate synthase C-terminal" evidence="1">
    <location>
        <begin position="2"/>
        <end position="33"/>
    </location>
</feature>
<keyword evidence="2" id="KW-0436">Ligase</keyword>
<dbReference type="RefSeq" id="WP_218563565.1">
    <property type="nucleotide sequence ID" value="NZ_UATM01000014.1"/>
</dbReference>
<name>A0A2X1YVC7_9FIRM</name>
<gene>
    <name evidence="2" type="primary">argG_2</name>
    <name evidence="2" type="ORF">NCTC13076_00160</name>
</gene>
<dbReference type="Pfam" id="PF20979">
    <property type="entry name" value="Arginosuc_syn_C"/>
    <property type="match status" value="1"/>
</dbReference>
<dbReference type="AlphaFoldDB" id="A0A2X1YVC7"/>
<dbReference type="EC" id="6.3.4.5" evidence="2"/>